<dbReference type="OrthoDB" id="6359816at2759"/>
<evidence type="ECO:0000313" key="5">
    <source>
        <dbReference type="Proteomes" id="UP000886653"/>
    </source>
</evidence>
<name>A0A9P6NGM9_9BASI</name>
<gene>
    <name evidence="4" type="ORF">CROQUDRAFT_107077</name>
</gene>
<dbReference type="GO" id="GO:0030163">
    <property type="term" value="P:protein catabolic process"/>
    <property type="evidence" value="ECO:0007669"/>
    <property type="project" value="UniProtKB-ARBA"/>
</dbReference>
<evidence type="ECO:0000259" key="3">
    <source>
        <dbReference type="PROSITE" id="PS50144"/>
    </source>
</evidence>
<feature type="region of interest" description="Disordered" evidence="1">
    <location>
        <begin position="583"/>
        <end position="606"/>
    </location>
</feature>
<protein>
    <recommendedName>
        <fullName evidence="6">MATH domain-containing protein</fullName>
    </recommendedName>
</protein>
<sequence>MSSSIALKPAGSENQEFLEVKSVSLEWKLSNLKHIFDTSKGEAKSKCVKSVFFGDGKWQVFFYPNSGHDQYCSLYLSCQPTSEEIEKGSIQIPTPTPNTSHPKSIDPAQVPWHREGLFKFTFEIKSLDRRTTYKTMEANDHAFSHEARNWGWAQYWRRNDAYYSNPSAKYNDAFLVCCTIVYSPSPPINIPPAQALKRSIPLDLLQAYSSLFNDPTYADVVFHIRRPSRKLKKLYASKKILVRRSEYFGDMFDSGFAESSKLNQGERFSSSEEVLEGEEEQEETDELMGEDSDDEDSEEDLDEGISNESSSVRLPVELERVPSGVGSLDVSPPEVPPSPRRDECAMTPDGQTDESVTWISRMASTLKPESFASTTTTTTTSTKVTARQRSRAKDLTATQPRTIVEVTDAAYTTYKALLYFLYTDSITFAPLTSTYECLKDAAESNGQKFEYESRKAFVQATVSINNNQPENVICSAKAIYRLADKLNLVELKSRAYDHITRSLTVQNIPMEVFSAFTNAFEEIRKVEIEFMLSNWNELRDGKTLYKVLKFMPNFSEIWSLILIQLEHRPKSLNHSNINGNNNNGNGFGQMIDGVSSSEGHRSIDAA</sequence>
<dbReference type="PROSITE" id="PS50097">
    <property type="entry name" value="BTB"/>
    <property type="match status" value="1"/>
</dbReference>
<dbReference type="Pfam" id="PF00651">
    <property type="entry name" value="BTB"/>
    <property type="match status" value="1"/>
</dbReference>
<dbReference type="Gene3D" id="2.60.210.10">
    <property type="entry name" value="Apoptosis, Tumor Necrosis Factor Receptor Associated Protein 2, Chain A"/>
    <property type="match status" value="1"/>
</dbReference>
<dbReference type="InterPro" id="IPR000210">
    <property type="entry name" value="BTB/POZ_dom"/>
</dbReference>
<accession>A0A9P6NGM9</accession>
<dbReference type="CDD" id="cd00121">
    <property type="entry name" value="MATH"/>
    <property type="match status" value="1"/>
</dbReference>
<dbReference type="InterPro" id="IPR008974">
    <property type="entry name" value="TRAF-like"/>
</dbReference>
<feature type="compositionally biased region" description="Acidic residues" evidence="1">
    <location>
        <begin position="273"/>
        <end position="305"/>
    </location>
</feature>
<feature type="domain" description="BTB" evidence="2">
    <location>
        <begin position="218"/>
        <end position="288"/>
    </location>
</feature>
<evidence type="ECO:0000313" key="4">
    <source>
        <dbReference type="EMBL" id="KAG0146591.1"/>
    </source>
</evidence>
<feature type="domain" description="MATH" evidence="3">
    <location>
        <begin position="22"/>
        <end position="180"/>
    </location>
</feature>
<feature type="region of interest" description="Disordered" evidence="1">
    <location>
        <begin position="262"/>
        <end position="351"/>
    </location>
</feature>
<dbReference type="InterPro" id="IPR011333">
    <property type="entry name" value="SKP1/BTB/POZ_sf"/>
</dbReference>
<dbReference type="EMBL" id="MU167259">
    <property type="protein sequence ID" value="KAG0146591.1"/>
    <property type="molecule type" value="Genomic_DNA"/>
</dbReference>
<dbReference type="PROSITE" id="PS50144">
    <property type="entry name" value="MATH"/>
    <property type="match status" value="1"/>
</dbReference>
<evidence type="ECO:0000259" key="2">
    <source>
        <dbReference type="PROSITE" id="PS50097"/>
    </source>
</evidence>
<dbReference type="Proteomes" id="UP000886653">
    <property type="component" value="Unassembled WGS sequence"/>
</dbReference>
<dbReference type="PANTHER" id="PTHR24413">
    <property type="entry name" value="SPECKLE-TYPE POZ PROTEIN"/>
    <property type="match status" value="1"/>
</dbReference>
<dbReference type="InterPro" id="IPR002083">
    <property type="entry name" value="MATH/TRAF_dom"/>
</dbReference>
<evidence type="ECO:0000256" key="1">
    <source>
        <dbReference type="SAM" id="MobiDB-lite"/>
    </source>
</evidence>
<organism evidence="4 5">
    <name type="scientific">Cronartium quercuum f. sp. fusiforme G11</name>
    <dbReference type="NCBI Taxonomy" id="708437"/>
    <lineage>
        <taxon>Eukaryota</taxon>
        <taxon>Fungi</taxon>
        <taxon>Dikarya</taxon>
        <taxon>Basidiomycota</taxon>
        <taxon>Pucciniomycotina</taxon>
        <taxon>Pucciniomycetes</taxon>
        <taxon>Pucciniales</taxon>
        <taxon>Coleosporiaceae</taxon>
        <taxon>Cronartium</taxon>
    </lineage>
</organism>
<reference evidence="4" key="1">
    <citation type="submission" date="2013-11" db="EMBL/GenBank/DDBJ databases">
        <title>Genome sequence of the fusiform rust pathogen reveals effectors for host alternation and coevolution with pine.</title>
        <authorList>
            <consortium name="DOE Joint Genome Institute"/>
            <person name="Smith K."/>
            <person name="Pendleton A."/>
            <person name="Kubisiak T."/>
            <person name="Anderson C."/>
            <person name="Salamov A."/>
            <person name="Aerts A."/>
            <person name="Riley R."/>
            <person name="Clum A."/>
            <person name="Lindquist E."/>
            <person name="Ence D."/>
            <person name="Campbell M."/>
            <person name="Kronenberg Z."/>
            <person name="Feau N."/>
            <person name="Dhillon B."/>
            <person name="Hamelin R."/>
            <person name="Burleigh J."/>
            <person name="Smith J."/>
            <person name="Yandell M."/>
            <person name="Nelson C."/>
            <person name="Grigoriev I."/>
            <person name="Davis J."/>
        </authorList>
    </citation>
    <scope>NUCLEOTIDE SEQUENCE</scope>
    <source>
        <strain evidence="4">G11</strain>
    </source>
</reference>
<dbReference type="Gene3D" id="3.30.710.10">
    <property type="entry name" value="Potassium Channel Kv1.1, Chain A"/>
    <property type="match status" value="2"/>
</dbReference>
<comment type="caution">
    <text evidence="4">The sequence shown here is derived from an EMBL/GenBank/DDBJ whole genome shotgun (WGS) entry which is preliminary data.</text>
</comment>
<dbReference type="SUPFAM" id="SSF49599">
    <property type="entry name" value="TRAF domain-like"/>
    <property type="match status" value="1"/>
</dbReference>
<proteinExistence type="predicted"/>
<keyword evidence="5" id="KW-1185">Reference proteome</keyword>
<dbReference type="SUPFAM" id="SSF54695">
    <property type="entry name" value="POZ domain"/>
    <property type="match status" value="1"/>
</dbReference>
<dbReference type="AlphaFoldDB" id="A0A9P6NGM9"/>
<evidence type="ECO:0008006" key="6">
    <source>
        <dbReference type="Google" id="ProtNLM"/>
    </source>
</evidence>